<dbReference type="PANTHER" id="PTHR31511">
    <property type="entry name" value="PROTEIN CBG23764"/>
    <property type="match status" value="1"/>
</dbReference>
<dbReference type="EMBL" id="KQ978462">
    <property type="protein sequence ID" value="KYM93795.1"/>
    <property type="molecule type" value="Genomic_DNA"/>
</dbReference>
<gene>
    <name evidence="1" type="ORF">ALC62_15596</name>
</gene>
<dbReference type="InterPro" id="IPR043502">
    <property type="entry name" value="DNA/RNA_pol_sf"/>
</dbReference>
<sequence length="1131" mass="132230">MENEMENLLFRATRIDTLEAYLAWETNCDEYRDLLREVCRTSRRPISTGVINSAIAKITRLESVKNTLRSRFVHDGSGHAGTSRTDVVHDDLSWMEIETAFNNRMLTGAVVNSNYIEPRHFLNDARDIVIPQIRSNLQKHACLKVNTIFNGEFVVANKRSMKSITTKNHVLYGISDLKKWYDKYVMDVILTDLEEFQERESGWALSRILNLIVNVNKFYPMHCGCFVNLPRRIILKRATVNVQSFDNACFAWSIVAALYPAFNHVSRTSQYPHYLEVLRFEDITFPVTLKQITKFEHLNDISVNVKKSTVADTMIVPLRVTKIKRNIHVNLLYVQDQQHDDNGVGHFVLIKDLSRLLSFQLRGNASKKYICDRCLHYFKTRDKLSSHDVDCARMNKCTVLLPNENDKWLSFRNYNRKKRLPFVVYADLECILEKTGIDDDHISRFNYQHHKVFSIGYYVRCDFDETMSMYASFRGENCVEWFVGELYKLTHRVKSVYVKNLRMNQFTTKQWQEFVDATHCHICEKPSSLEKLVSYLDKSKLNITRSIFFNLDEQEFAFLTRKGVFPYEYVNSFDKLNETSLPPREAFYSSLTGEDISVDDYQHATDVWQRFRINTLGDYSDLYLKTDVLLLADVFENFRDTCMESYGLDPAYYVTLPSYTWDAMLKNTGVRFELLTDIDMVLFIERGIRGGLSQCSHRYARANNVYVPTFDPSKPISYLMYFDVNNLYGWAMMEPLPYGEFHWIDNVDGFDVMSVPVDSDVGYILEVDLTYPHVLHDSHYDLPFCPTKELPPGGKYEKLLATLNAKERYVIHYRNLQQCIRHGLVVTKIHRILQFAQSRWLRGYIEVNTRFRMISNNDFERNLYKLMNNAVFGKTMENVRDYKDVRLVTVWDGRYGLEAMIAKPNFCSRSIFSENLVAVELRKLEVTMNKPIYVGMCILEISKIRLYDFHYEHMVPLYRDKCTLMYTDTDSLIYFLKCVNAYEDIKRNMTKFDTSDYPEDNVYGIPRLNNKIPGLMKDENNGAVMTEFIGLRAKMYALRVVGMSDVKKIKGIKKNVVAKTISFEDYVKCLHEAYEQSRRQSRIQSSLHEVFTIFGTKIALSPYDNKRYVLPNAIGTLPWGHYKIPNFADVQ</sequence>
<dbReference type="PANTHER" id="PTHR31511:SF12">
    <property type="entry name" value="RHO TERMINATION FACTOR N-TERMINAL DOMAIN-CONTAINING PROTEIN"/>
    <property type="match status" value="1"/>
</dbReference>
<dbReference type="Proteomes" id="UP000078542">
    <property type="component" value="Unassembled WGS sequence"/>
</dbReference>
<dbReference type="SUPFAM" id="SSF56672">
    <property type="entry name" value="DNA/RNA polymerases"/>
    <property type="match status" value="1"/>
</dbReference>
<evidence type="ECO:0008006" key="3">
    <source>
        <dbReference type="Google" id="ProtNLM"/>
    </source>
</evidence>
<name>A0A151I6Z9_9HYME</name>
<dbReference type="InterPro" id="IPR023211">
    <property type="entry name" value="DNA_pol_palm_dom_sf"/>
</dbReference>
<dbReference type="AlphaFoldDB" id="A0A151I6Z9"/>
<keyword evidence="2" id="KW-1185">Reference proteome</keyword>
<reference evidence="1 2" key="1">
    <citation type="submission" date="2016-03" db="EMBL/GenBank/DDBJ databases">
        <title>Cyphomyrmex costatus WGS genome.</title>
        <authorList>
            <person name="Nygaard S."/>
            <person name="Hu H."/>
            <person name="Boomsma J."/>
            <person name="Zhang G."/>
        </authorList>
    </citation>
    <scope>NUCLEOTIDE SEQUENCE [LARGE SCALE GENOMIC DNA]</scope>
    <source>
        <strain evidence="1">MS0001</strain>
        <tissue evidence="1">Whole body</tissue>
    </source>
</reference>
<dbReference type="Gene3D" id="3.90.1600.10">
    <property type="entry name" value="Palm domain of DNA polymerase"/>
    <property type="match status" value="1"/>
</dbReference>
<dbReference type="STRING" id="456900.A0A151I6Z9"/>
<dbReference type="GO" id="GO:0071897">
    <property type="term" value="P:DNA biosynthetic process"/>
    <property type="evidence" value="ECO:0007669"/>
    <property type="project" value="UniProtKB-ARBA"/>
</dbReference>
<accession>A0A151I6Z9</accession>
<protein>
    <recommendedName>
        <fullName evidence="3">DNA-directed DNA polymerase</fullName>
    </recommendedName>
</protein>
<evidence type="ECO:0000313" key="2">
    <source>
        <dbReference type="Proteomes" id="UP000078542"/>
    </source>
</evidence>
<organism evidence="1 2">
    <name type="scientific">Cyphomyrmex costatus</name>
    <dbReference type="NCBI Taxonomy" id="456900"/>
    <lineage>
        <taxon>Eukaryota</taxon>
        <taxon>Metazoa</taxon>
        <taxon>Ecdysozoa</taxon>
        <taxon>Arthropoda</taxon>
        <taxon>Hexapoda</taxon>
        <taxon>Insecta</taxon>
        <taxon>Pterygota</taxon>
        <taxon>Neoptera</taxon>
        <taxon>Endopterygota</taxon>
        <taxon>Hymenoptera</taxon>
        <taxon>Apocrita</taxon>
        <taxon>Aculeata</taxon>
        <taxon>Formicoidea</taxon>
        <taxon>Formicidae</taxon>
        <taxon>Myrmicinae</taxon>
        <taxon>Cyphomyrmex</taxon>
    </lineage>
</organism>
<proteinExistence type="predicted"/>
<evidence type="ECO:0000313" key="1">
    <source>
        <dbReference type="EMBL" id="KYM93795.1"/>
    </source>
</evidence>